<dbReference type="InterPro" id="IPR036680">
    <property type="entry name" value="SPOR-like_sf"/>
</dbReference>
<dbReference type="Pfam" id="PF18174">
    <property type="entry name" value="HU-CCDC81_bac_1"/>
    <property type="match status" value="1"/>
</dbReference>
<dbReference type="Gene3D" id="3.30.70.1070">
    <property type="entry name" value="Sporulation related repeat"/>
    <property type="match status" value="1"/>
</dbReference>
<gene>
    <name evidence="2" type="ORF">SAMN05421540_10681</name>
</gene>
<dbReference type="Pfam" id="PF18175">
    <property type="entry name" value="HU-CCDC81_bac_2"/>
    <property type="match status" value="1"/>
</dbReference>
<evidence type="ECO:0000313" key="2">
    <source>
        <dbReference type="EMBL" id="SEA48757.1"/>
    </source>
</evidence>
<dbReference type="InterPro" id="IPR007730">
    <property type="entry name" value="SPOR-like_dom"/>
</dbReference>
<dbReference type="STRING" id="908615.SAMN05421540_10681"/>
<reference evidence="2 3" key="1">
    <citation type="submission" date="2016-10" db="EMBL/GenBank/DDBJ databases">
        <authorList>
            <person name="de Groot N.N."/>
        </authorList>
    </citation>
    <scope>NUCLEOTIDE SEQUENCE [LARGE SCALE GENOMIC DNA]</scope>
    <source>
        <strain evidence="2 3">DSM 23581</strain>
    </source>
</reference>
<keyword evidence="3" id="KW-1185">Reference proteome</keyword>
<accession>A0A1H4BKY8</accession>
<dbReference type="PROSITE" id="PS51724">
    <property type="entry name" value="SPOR"/>
    <property type="match status" value="1"/>
</dbReference>
<dbReference type="GO" id="GO:0042834">
    <property type="term" value="F:peptidoglycan binding"/>
    <property type="evidence" value="ECO:0007669"/>
    <property type="project" value="InterPro"/>
</dbReference>
<dbReference type="Proteomes" id="UP000198820">
    <property type="component" value="Unassembled WGS sequence"/>
</dbReference>
<dbReference type="Pfam" id="PF05036">
    <property type="entry name" value="SPOR"/>
    <property type="match status" value="1"/>
</dbReference>
<sequence length="319" mass="36556">MRIEDYIIELLYTHDCVIIPDFGAFLTKRESAVINTEIHHIEPPKRSLQFNAQIKNNDGLLAKHIAFKEKITYQKAVSKMNFFVDDLKLALHEGKVVSLDRLGTFRQDEQISFQADKGQNFLLDAFGLERMTIKAFEKQKTEASRDQNEIKQIKPERQSKTSGYLKYAAIGFIGLGIASILGLSYYETQVETHNIAEQQKAEKILQEEIQEASFSLKSAFQPIIVENEVEENNSQNNKDFKQEISTSKYHVIAGAFRVEANAHKKIKQLKKQNHAATYVGINKYQLHQIAYASFNSRAKANSFLRKIKQENPSAWLLVK</sequence>
<dbReference type="AlphaFoldDB" id="A0A1H4BKY8"/>
<evidence type="ECO:0000259" key="1">
    <source>
        <dbReference type="PROSITE" id="PS51724"/>
    </source>
</evidence>
<organism evidence="2 3">
    <name type="scientific">Psychroflexus halocasei</name>
    <dbReference type="NCBI Taxonomy" id="908615"/>
    <lineage>
        <taxon>Bacteria</taxon>
        <taxon>Pseudomonadati</taxon>
        <taxon>Bacteroidota</taxon>
        <taxon>Flavobacteriia</taxon>
        <taxon>Flavobacteriales</taxon>
        <taxon>Flavobacteriaceae</taxon>
        <taxon>Psychroflexus</taxon>
    </lineage>
</organism>
<name>A0A1H4BKY8_9FLAO</name>
<feature type="domain" description="SPOR" evidence="1">
    <location>
        <begin position="243"/>
        <end position="319"/>
    </location>
</feature>
<proteinExistence type="predicted"/>
<evidence type="ECO:0000313" key="3">
    <source>
        <dbReference type="Proteomes" id="UP000198820"/>
    </source>
</evidence>
<dbReference type="SUPFAM" id="SSF110997">
    <property type="entry name" value="Sporulation related repeat"/>
    <property type="match status" value="1"/>
</dbReference>
<dbReference type="RefSeq" id="WP_093244276.1">
    <property type="nucleotide sequence ID" value="NZ_FNQF01000006.1"/>
</dbReference>
<dbReference type="InterPro" id="IPR040495">
    <property type="entry name" value="HU-CCDC81_bac_1"/>
</dbReference>
<protein>
    <submittedName>
        <fullName evidence="2">Sporulation related domain-containing protein</fullName>
    </submittedName>
</protein>
<dbReference type="InterPro" id="IPR041268">
    <property type="entry name" value="HU-CCDC81_bac_2"/>
</dbReference>
<dbReference type="EMBL" id="FNQF01000006">
    <property type="protein sequence ID" value="SEA48757.1"/>
    <property type="molecule type" value="Genomic_DNA"/>
</dbReference>